<reference evidence="2" key="1">
    <citation type="submission" date="2023-05" db="EMBL/GenBank/DDBJ databases">
        <authorList>
            <person name="Stuckert A."/>
        </authorList>
    </citation>
    <scope>NUCLEOTIDE SEQUENCE</scope>
</reference>
<dbReference type="Pfam" id="PF15125">
    <property type="entry name" value="TMEM238"/>
    <property type="match status" value="1"/>
</dbReference>
<sequence>MSWCKPRRLVGRCPVLFLLALCFDVLGVALILTGVFANLQLQGRSFGEFIIYYSGGILVFFSLLWWLFWYSFNLEVSMEDLLKENLASPKKSNLRQLARKFSERLSNRGRRTMVKGRGGLPVGVSSTPNPPGGPVHLTPTILINGAFSGPLDTPSLQQKNLELSTINSLCGQLEAAGIQVVDRLV</sequence>
<keyword evidence="1" id="KW-0472">Membrane</keyword>
<evidence type="ECO:0008006" key="4">
    <source>
        <dbReference type="Google" id="ProtNLM"/>
    </source>
</evidence>
<gene>
    <name evidence="2" type="ORF">SPARVUS_LOCUS4906620</name>
</gene>
<evidence type="ECO:0000313" key="2">
    <source>
        <dbReference type="EMBL" id="CAI9558569.1"/>
    </source>
</evidence>
<accession>A0ABN9CEP8</accession>
<feature type="transmembrane region" description="Helical" evidence="1">
    <location>
        <begin position="15"/>
        <end position="37"/>
    </location>
</feature>
<keyword evidence="1" id="KW-0812">Transmembrane</keyword>
<comment type="caution">
    <text evidence="2">The sequence shown here is derived from an EMBL/GenBank/DDBJ whole genome shotgun (WGS) entry which is preliminary data.</text>
</comment>
<evidence type="ECO:0000313" key="3">
    <source>
        <dbReference type="Proteomes" id="UP001162483"/>
    </source>
</evidence>
<proteinExistence type="predicted"/>
<dbReference type="PANTHER" id="PTHR28613">
    <property type="entry name" value="SI:CH211-232M10.4-RELATED"/>
    <property type="match status" value="1"/>
</dbReference>
<keyword evidence="3" id="KW-1185">Reference proteome</keyword>
<dbReference type="InterPro" id="IPR029365">
    <property type="entry name" value="TMEM238"/>
</dbReference>
<protein>
    <recommendedName>
        <fullName evidence="4">Transmembrane protein 238</fullName>
    </recommendedName>
</protein>
<dbReference type="Proteomes" id="UP001162483">
    <property type="component" value="Unassembled WGS sequence"/>
</dbReference>
<evidence type="ECO:0000256" key="1">
    <source>
        <dbReference type="SAM" id="Phobius"/>
    </source>
</evidence>
<dbReference type="PANTHER" id="PTHR28613:SF8">
    <property type="entry name" value="LCCL DOMAIN-CONTAINING PROTEIN"/>
    <property type="match status" value="1"/>
</dbReference>
<name>A0ABN9CEP8_9NEOB</name>
<keyword evidence="1" id="KW-1133">Transmembrane helix</keyword>
<organism evidence="2 3">
    <name type="scientific">Staurois parvus</name>
    <dbReference type="NCBI Taxonomy" id="386267"/>
    <lineage>
        <taxon>Eukaryota</taxon>
        <taxon>Metazoa</taxon>
        <taxon>Chordata</taxon>
        <taxon>Craniata</taxon>
        <taxon>Vertebrata</taxon>
        <taxon>Euteleostomi</taxon>
        <taxon>Amphibia</taxon>
        <taxon>Batrachia</taxon>
        <taxon>Anura</taxon>
        <taxon>Neobatrachia</taxon>
        <taxon>Ranoidea</taxon>
        <taxon>Ranidae</taxon>
        <taxon>Staurois</taxon>
    </lineage>
</organism>
<feature type="transmembrane region" description="Helical" evidence="1">
    <location>
        <begin position="49"/>
        <end position="68"/>
    </location>
</feature>
<dbReference type="EMBL" id="CATNWA010009745">
    <property type="protein sequence ID" value="CAI9558569.1"/>
    <property type="molecule type" value="Genomic_DNA"/>
</dbReference>